<organism evidence="2 3">
    <name type="scientific">Gossypium stocksii</name>
    <dbReference type="NCBI Taxonomy" id="47602"/>
    <lineage>
        <taxon>Eukaryota</taxon>
        <taxon>Viridiplantae</taxon>
        <taxon>Streptophyta</taxon>
        <taxon>Embryophyta</taxon>
        <taxon>Tracheophyta</taxon>
        <taxon>Spermatophyta</taxon>
        <taxon>Magnoliopsida</taxon>
        <taxon>eudicotyledons</taxon>
        <taxon>Gunneridae</taxon>
        <taxon>Pentapetalae</taxon>
        <taxon>rosids</taxon>
        <taxon>malvids</taxon>
        <taxon>Malvales</taxon>
        <taxon>Malvaceae</taxon>
        <taxon>Malvoideae</taxon>
        <taxon>Gossypium</taxon>
    </lineage>
</organism>
<dbReference type="AlphaFoldDB" id="A0A9D3ZWD6"/>
<feature type="compositionally biased region" description="Basic and acidic residues" evidence="1">
    <location>
        <begin position="64"/>
        <end position="81"/>
    </location>
</feature>
<evidence type="ECO:0000256" key="1">
    <source>
        <dbReference type="SAM" id="MobiDB-lite"/>
    </source>
</evidence>
<comment type="caution">
    <text evidence="2">The sequence shown here is derived from an EMBL/GenBank/DDBJ whole genome shotgun (WGS) entry which is preliminary data.</text>
</comment>
<proteinExistence type="predicted"/>
<keyword evidence="3" id="KW-1185">Reference proteome</keyword>
<dbReference type="Proteomes" id="UP000828251">
    <property type="component" value="Unassembled WGS sequence"/>
</dbReference>
<dbReference type="EMBL" id="JAIQCV010000009">
    <property type="protein sequence ID" value="KAH1067585.1"/>
    <property type="molecule type" value="Genomic_DNA"/>
</dbReference>
<feature type="region of interest" description="Disordered" evidence="1">
    <location>
        <begin position="1"/>
        <end position="93"/>
    </location>
</feature>
<evidence type="ECO:0000313" key="3">
    <source>
        <dbReference type="Proteomes" id="UP000828251"/>
    </source>
</evidence>
<accession>A0A9D3ZWD6</accession>
<evidence type="ECO:0000313" key="2">
    <source>
        <dbReference type="EMBL" id="KAH1067585.1"/>
    </source>
</evidence>
<reference evidence="2 3" key="1">
    <citation type="journal article" date="2021" name="Plant Biotechnol. J.">
        <title>Multi-omics assisted identification of the key and species-specific regulatory components of drought-tolerant mechanisms in Gossypium stocksii.</title>
        <authorList>
            <person name="Yu D."/>
            <person name="Ke L."/>
            <person name="Zhang D."/>
            <person name="Wu Y."/>
            <person name="Sun Y."/>
            <person name="Mei J."/>
            <person name="Sun J."/>
            <person name="Sun Y."/>
        </authorList>
    </citation>
    <scope>NUCLEOTIDE SEQUENCE [LARGE SCALE GENOMIC DNA]</scope>
    <source>
        <strain evidence="3">cv. E1</strain>
        <tissue evidence="2">Leaf</tissue>
    </source>
</reference>
<sequence length="93" mass="10572">MPAQVSQAKNPENTTDQAQWLGPKHRHHTQRKSGGSTGKLPGGCRTNRRQQTHHQWTPSECEAQDEKDVEINISANEDRMMGEPWSKRPNNQS</sequence>
<name>A0A9D3ZWD6_9ROSI</name>
<feature type="compositionally biased region" description="Polar residues" evidence="1">
    <location>
        <begin position="1"/>
        <end position="18"/>
    </location>
</feature>
<protein>
    <submittedName>
        <fullName evidence="2">Uncharacterized protein</fullName>
    </submittedName>
</protein>
<gene>
    <name evidence="2" type="ORF">J1N35_032572</name>
</gene>